<proteinExistence type="predicted"/>
<accession>A0AAW1FUE4</accession>
<feature type="compositionally biased region" description="Polar residues" evidence="1">
    <location>
        <begin position="35"/>
        <end position="50"/>
    </location>
</feature>
<feature type="region of interest" description="Disordered" evidence="1">
    <location>
        <begin position="21"/>
        <end position="50"/>
    </location>
</feature>
<comment type="caution">
    <text evidence="2">The sequence shown here is derived from an EMBL/GenBank/DDBJ whole genome shotgun (WGS) entry which is preliminary data.</text>
</comment>
<gene>
    <name evidence="2" type="ORF">VZT92_003739</name>
</gene>
<dbReference type="EMBL" id="JBCEZU010000023">
    <property type="protein sequence ID" value="KAK9538577.1"/>
    <property type="molecule type" value="Genomic_DNA"/>
</dbReference>
<reference evidence="2 3" key="1">
    <citation type="journal article" date="2024" name="Genome Biol. Evol.">
        <title>Chromosome-level genome assembly of the viviparous eelpout Zoarces viviparus.</title>
        <authorList>
            <person name="Fuhrmann N."/>
            <person name="Brasseur M.V."/>
            <person name="Bakowski C.E."/>
            <person name="Podsiadlowski L."/>
            <person name="Prost S."/>
            <person name="Krehenwinkel H."/>
            <person name="Mayer C."/>
        </authorList>
    </citation>
    <scope>NUCLEOTIDE SEQUENCE [LARGE SCALE GENOMIC DNA]</scope>
    <source>
        <strain evidence="2">NO-MEL_2022_Ind0_liver</strain>
    </source>
</reference>
<dbReference type="Proteomes" id="UP001488805">
    <property type="component" value="Unassembled WGS sequence"/>
</dbReference>
<sequence length="98" mass="10656">MEDILLLRMASHSISQCCGGAAAERGQQGRGRNGTLTPRTSQTEAVCSSPVQLISADPRSKVGRRVKTHFNGDGMSVLKLQMTEILWADHKAGESFER</sequence>
<evidence type="ECO:0000313" key="2">
    <source>
        <dbReference type="EMBL" id="KAK9538577.1"/>
    </source>
</evidence>
<dbReference type="AlphaFoldDB" id="A0AAW1FUE4"/>
<evidence type="ECO:0000256" key="1">
    <source>
        <dbReference type="SAM" id="MobiDB-lite"/>
    </source>
</evidence>
<name>A0AAW1FUE4_ZOAVI</name>
<organism evidence="2 3">
    <name type="scientific">Zoarces viviparus</name>
    <name type="common">Viviparous eelpout</name>
    <name type="synonym">Blennius viviparus</name>
    <dbReference type="NCBI Taxonomy" id="48416"/>
    <lineage>
        <taxon>Eukaryota</taxon>
        <taxon>Metazoa</taxon>
        <taxon>Chordata</taxon>
        <taxon>Craniata</taxon>
        <taxon>Vertebrata</taxon>
        <taxon>Euteleostomi</taxon>
        <taxon>Actinopterygii</taxon>
        <taxon>Neopterygii</taxon>
        <taxon>Teleostei</taxon>
        <taxon>Neoteleostei</taxon>
        <taxon>Acanthomorphata</taxon>
        <taxon>Eupercaria</taxon>
        <taxon>Perciformes</taxon>
        <taxon>Cottioidei</taxon>
        <taxon>Zoarcales</taxon>
        <taxon>Zoarcidae</taxon>
        <taxon>Zoarcinae</taxon>
        <taxon>Zoarces</taxon>
    </lineage>
</organism>
<protein>
    <submittedName>
        <fullName evidence="2">Uncharacterized protein</fullName>
    </submittedName>
</protein>
<evidence type="ECO:0000313" key="3">
    <source>
        <dbReference type="Proteomes" id="UP001488805"/>
    </source>
</evidence>
<keyword evidence="3" id="KW-1185">Reference proteome</keyword>